<keyword evidence="4 5" id="KW-0472">Membrane</keyword>
<feature type="domain" description="RDD" evidence="6">
    <location>
        <begin position="16"/>
        <end position="109"/>
    </location>
</feature>
<organism evidence="7 8">
    <name type="scientific">Halolamina litorea</name>
    <dbReference type="NCBI Taxonomy" id="1515593"/>
    <lineage>
        <taxon>Archaea</taxon>
        <taxon>Methanobacteriati</taxon>
        <taxon>Methanobacteriota</taxon>
        <taxon>Stenosarchaea group</taxon>
        <taxon>Halobacteria</taxon>
        <taxon>Halobacteriales</taxon>
        <taxon>Haloferacaceae</taxon>
    </lineage>
</organism>
<evidence type="ECO:0000256" key="2">
    <source>
        <dbReference type="ARBA" id="ARBA00022692"/>
    </source>
</evidence>
<dbReference type="Pfam" id="PF06271">
    <property type="entry name" value="RDD"/>
    <property type="match status" value="1"/>
</dbReference>
<comment type="caution">
    <text evidence="7">The sequence shown here is derived from an EMBL/GenBank/DDBJ whole genome shotgun (WGS) entry which is preliminary data.</text>
</comment>
<gene>
    <name evidence="7" type="ORF">ACFSAU_05980</name>
</gene>
<dbReference type="EMBL" id="JBHUCZ010000002">
    <property type="protein sequence ID" value="MFD1567033.1"/>
    <property type="molecule type" value="Genomic_DNA"/>
</dbReference>
<evidence type="ECO:0000256" key="1">
    <source>
        <dbReference type="ARBA" id="ARBA00004141"/>
    </source>
</evidence>
<feature type="transmembrane region" description="Helical" evidence="5">
    <location>
        <begin position="23"/>
        <end position="40"/>
    </location>
</feature>
<evidence type="ECO:0000313" key="8">
    <source>
        <dbReference type="Proteomes" id="UP001597139"/>
    </source>
</evidence>
<keyword evidence="3 5" id="KW-1133">Transmembrane helix</keyword>
<feature type="transmembrane region" description="Helical" evidence="5">
    <location>
        <begin position="47"/>
        <end position="69"/>
    </location>
</feature>
<dbReference type="Proteomes" id="UP001597139">
    <property type="component" value="Unassembled WGS sequence"/>
</dbReference>
<dbReference type="GO" id="GO:0016020">
    <property type="term" value="C:membrane"/>
    <property type="evidence" value="ECO:0007669"/>
    <property type="project" value="UniProtKB-SubCell"/>
</dbReference>
<evidence type="ECO:0000256" key="3">
    <source>
        <dbReference type="ARBA" id="ARBA00022989"/>
    </source>
</evidence>
<keyword evidence="2 5" id="KW-0812">Transmembrane</keyword>
<comment type="subcellular location">
    <subcellularLocation>
        <location evidence="1">Membrane</location>
        <topology evidence="1">Multi-pass membrane protein</topology>
    </subcellularLocation>
</comment>
<accession>A0ABD6BPJ3</accession>
<sequence>MTEVDDGAGERTVIQLASWDDRFWAWLIDVILVGAVVSVFSEGVSGLPFGLSFTLPTVGASGAALWLYWTVLEGTRGQSAGKLVMDVAVADHGGGEISYVQAAVESFGKAFLLPLDALIGWIAMEGEYLRLFNRLSNTIVVERPDDDRIPPGVEYVPPEG</sequence>
<dbReference type="RefSeq" id="WP_267646524.1">
    <property type="nucleotide sequence ID" value="NZ_JANHGR010000001.1"/>
</dbReference>
<dbReference type="AlphaFoldDB" id="A0ABD6BPJ3"/>
<evidence type="ECO:0000259" key="6">
    <source>
        <dbReference type="Pfam" id="PF06271"/>
    </source>
</evidence>
<evidence type="ECO:0000313" key="7">
    <source>
        <dbReference type="EMBL" id="MFD1567033.1"/>
    </source>
</evidence>
<evidence type="ECO:0000256" key="4">
    <source>
        <dbReference type="ARBA" id="ARBA00023136"/>
    </source>
</evidence>
<proteinExistence type="predicted"/>
<keyword evidence="8" id="KW-1185">Reference proteome</keyword>
<dbReference type="InterPro" id="IPR010432">
    <property type="entry name" value="RDD"/>
</dbReference>
<protein>
    <submittedName>
        <fullName evidence="7">RDD family protein</fullName>
    </submittedName>
</protein>
<name>A0ABD6BPJ3_9EURY</name>
<evidence type="ECO:0000256" key="5">
    <source>
        <dbReference type="SAM" id="Phobius"/>
    </source>
</evidence>
<reference evidence="7 8" key="1">
    <citation type="journal article" date="2019" name="Int. J. Syst. Evol. Microbiol.">
        <title>The Global Catalogue of Microorganisms (GCM) 10K type strain sequencing project: providing services to taxonomists for standard genome sequencing and annotation.</title>
        <authorList>
            <consortium name="The Broad Institute Genomics Platform"/>
            <consortium name="The Broad Institute Genome Sequencing Center for Infectious Disease"/>
            <person name="Wu L."/>
            <person name="Ma J."/>
        </authorList>
    </citation>
    <scope>NUCLEOTIDE SEQUENCE [LARGE SCALE GENOMIC DNA]</scope>
    <source>
        <strain evidence="7 8">CGMCC 1.12859</strain>
    </source>
</reference>